<keyword evidence="6 10" id="KW-1133">Transmembrane helix</keyword>
<feature type="transmembrane region" description="Helical" evidence="10">
    <location>
        <begin position="279"/>
        <end position="302"/>
    </location>
</feature>
<feature type="transmembrane region" description="Helical" evidence="10">
    <location>
        <begin position="738"/>
        <end position="761"/>
    </location>
</feature>
<evidence type="ECO:0000256" key="4">
    <source>
        <dbReference type="ARBA" id="ARBA00022475"/>
    </source>
</evidence>
<feature type="transmembrane region" description="Helical" evidence="10">
    <location>
        <begin position="451"/>
        <end position="476"/>
    </location>
</feature>
<feature type="transmembrane region" description="Helical" evidence="10">
    <location>
        <begin position="158"/>
        <end position="178"/>
    </location>
</feature>
<feature type="transmembrane region" description="Helical" evidence="10">
    <location>
        <begin position="914"/>
        <end position="933"/>
    </location>
</feature>
<evidence type="ECO:0000256" key="10">
    <source>
        <dbReference type="SAM" id="Phobius"/>
    </source>
</evidence>
<feature type="transmembrane region" description="Helical" evidence="10">
    <location>
        <begin position="1453"/>
        <end position="1481"/>
    </location>
</feature>
<evidence type="ECO:0000256" key="5">
    <source>
        <dbReference type="ARBA" id="ARBA00022692"/>
    </source>
</evidence>
<feature type="transmembrane region" description="Helical" evidence="10">
    <location>
        <begin position="1096"/>
        <end position="1120"/>
    </location>
</feature>
<dbReference type="Pfam" id="PF23188">
    <property type="entry name" value="THU_Piezo1"/>
    <property type="match status" value="1"/>
</dbReference>
<dbReference type="InterPro" id="IPR056770">
    <property type="entry name" value="Piezo_THU9_anchor"/>
</dbReference>
<feature type="transmembrane region" description="Helical" evidence="10">
    <location>
        <begin position="209"/>
        <end position="231"/>
    </location>
</feature>
<feature type="transmembrane region" description="Helical" evidence="10">
    <location>
        <begin position="6"/>
        <end position="24"/>
    </location>
</feature>
<dbReference type="Pfam" id="PF24874">
    <property type="entry name" value="Piezo_THU9_anchor"/>
    <property type="match status" value="1"/>
</dbReference>
<keyword evidence="3" id="KW-0813">Transport</keyword>
<evidence type="ECO:0000256" key="1">
    <source>
        <dbReference type="ARBA" id="ARBA00004651"/>
    </source>
</evidence>
<evidence type="ECO:0000259" key="15">
    <source>
        <dbReference type="Pfam" id="PF24874"/>
    </source>
</evidence>
<organism evidence="16 17">
    <name type="scientific">Callosobruchus maculatus</name>
    <name type="common">Southern cowpea weevil</name>
    <name type="synonym">Pulse bruchid</name>
    <dbReference type="NCBI Taxonomy" id="64391"/>
    <lineage>
        <taxon>Eukaryota</taxon>
        <taxon>Metazoa</taxon>
        <taxon>Ecdysozoa</taxon>
        <taxon>Arthropoda</taxon>
        <taxon>Hexapoda</taxon>
        <taxon>Insecta</taxon>
        <taxon>Pterygota</taxon>
        <taxon>Neoptera</taxon>
        <taxon>Endopterygota</taxon>
        <taxon>Coleoptera</taxon>
        <taxon>Polyphaga</taxon>
        <taxon>Cucujiformia</taxon>
        <taxon>Chrysomeloidea</taxon>
        <taxon>Chrysomelidae</taxon>
        <taxon>Bruchinae</taxon>
        <taxon>Bruchini</taxon>
        <taxon>Callosobruchus</taxon>
    </lineage>
</organism>
<evidence type="ECO:0000259" key="13">
    <source>
        <dbReference type="Pfam" id="PF23188"/>
    </source>
</evidence>
<comment type="similarity">
    <text evidence="2">Belongs to the PIEZO (TC 1.A.75) family.</text>
</comment>
<feature type="transmembrane region" description="Helical" evidence="10">
    <location>
        <begin position="573"/>
        <end position="594"/>
    </location>
</feature>
<feature type="transmembrane region" description="Helical" evidence="10">
    <location>
        <begin position="546"/>
        <end position="566"/>
    </location>
</feature>
<feature type="transmembrane region" description="Helical" evidence="10">
    <location>
        <begin position="1662"/>
        <end position="1684"/>
    </location>
</feature>
<feature type="domain" description="Piezo THU9 and anchor" evidence="15">
    <location>
        <begin position="1660"/>
        <end position="1898"/>
    </location>
</feature>
<dbReference type="Pfam" id="PF12166">
    <property type="entry name" value="Piezo_cap"/>
    <property type="match status" value="1"/>
</dbReference>
<dbReference type="InterPro" id="IPR031334">
    <property type="entry name" value="Piezo_cap_dom"/>
</dbReference>
<feature type="transmembrane region" description="Helical" evidence="10">
    <location>
        <begin position="1063"/>
        <end position="1084"/>
    </location>
</feature>
<feature type="transmembrane region" description="Helical" evidence="10">
    <location>
        <begin position="184"/>
        <end position="202"/>
    </location>
</feature>
<feature type="transmembrane region" description="Helical" evidence="10">
    <location>
        <begin position="411"/>
        <end position="431"/>
    </location>
</feature>
<feature type="transmembrane region" description="Helical" evidence="10">
    <location>
        <begin position="363"/>
        <end position="381"/>
    </location>
</feature>
<feature type="transmembrane region" description="Helical" evidence="10">
    <location>
        <begin position="1876"/>
        <end position="1900"/>
    </location>
</feature>
<evidence type="ECO:0000256" key="8">
    <source>
        <dbReference type="ARBA" id="ARBA00023136"/>
    </source>
</evidence>
<feature type="domain" description="Piezo TM1-24" evidence="14">
    <location>
        <begin position="26"/>
        <end position="654"/>
    </location>
</feature>
<feature type="transmembrane region" description="Helical" evidence="10">
    <location>
        <begin position="1493"/>
        <end position="1511"/>
    </location>
</feature>
<feature type="transmembrane region" description="Helical" evidence="10">
    <location>
        <begin position="2142"/>
        <end position="2166"/>
    </location>
</feature>
<feature type="transmembrane region" description="Helical" evidence="10">
    <location>
        <begin position="31"/>
        <end position="47"/>
    </location>
</feature>
<feature type="domain" description="Piezo transmembrane helical unit" evidence="13">
    <location>
        <begin position="1449"/>
        <end position="1575"/>
    </location>
</feature>
<feature type="domain" description="Piezo TM25-28" evidence="12">
    <location>
        <begin position="1020"/>
        <end position="1248"/>
    </location>
</feature>
<evidence type="ECO:0000259" key="12">
    <source>
        <dbReference type="Pfam" id="PF15917"/>
    </source>
</evidence>
<feature type="transmembrane region" description="Helical" evidence="10">
    <location>
        <begin position="1344"/>
        <end position="1367"/>
    </location>
</feature>
<dbReference type="GO" id="GO:0008381">
    <property type="term" value="F:mechanosensitive monoatomic ion channel activity"/>
    <property type="evidence" value="ECO:0007669"/>
    <property type="project" value="InterPro"/>
</dbReference>
<keyword evidence="4" id="KW-1003">Cell membrane</keyword>
<dbReference type="Pfam" id="PF15917">
    <property type="entry name" value="Piezo_TM25-28"/>
    <property type="match status" value="1"/>
</dbReference>
<feature type="transmembrane region" description="Helical" evidence="10">
    <location>
        <begin position="866"/>
        <end position="885"/>
    </location>
</feature>
<proteinExistence type="inferred from homology"/>
<dbReference type="Proteomes" id="UP000410492">
    <property type="component" value="Unassembled WGS sequence"/>
</dbReference>
<reference evidence="16 17" key="1">
    <citation type="submission" date="2019-01" db="EMBL/GenBank/DDBJ databases">
        <authorList>
            <person name="Sayadi A."/>
        </authorList>
    </citation>
    <scope>NUCLEOTIDE SEQUENCE [LARGE SCALE GENOMIC DNA]</scope>
</reference>
<protein>
    <submittedName>
        <fullName evidence="16">Uncharacterized protein</fullName>
    </submittedName>
</protein>
<keyword evidence="17" id="KW-1185">Reference proteome</keyword>
<feature type="domain" description="Piezo non-specific cation channel cap" evidence="11">
    <location>
        <begin position="1934"/>
        <end position="2229"/>
    </location>
</feature>
<feature type="transmembrane region" description="Helical" evidence="10">
    <location>
        <begin position="891"/>
        <end position="909"/>
    </location>
</feature>
<dbReference type="PANTHER" id="PTHR47049:SF2">
    <property type="entry name" value="PIEZO-TYPE MECHANOSENSITIVE ION CHANNEL HOMOLOG"/>
    <property type="match status" value="1"/>
</dbReference>
<feature type="transmembrane region" description="Helical" evidence="10">
    <location>
        <begin position="1733"/>
        <end position="1755"/>
    </location>
</feature>
<keyword evidence="9" id="KW-0407">Ion channel</keyword>
<dbReference type="PANTHER" id="PTHR47049">
    <property type="entry name" value="PIEZO-TYPE MECHANOSENSITIVE ION CHANNEL HOMOLOG"/>
    <property type="match status" value="1"/>
</dbReference>
<evidence type="ECO:0000256" key="2">
    <source>
        <dbReference type="ARBA" id="ARBA00007821"/>
    </source>
</evidence>
<dbReference type="OrthoDB" id="303066at2759"/>
<name>A0A653DIE1_CALMS</name>
<comment type="subcellular location">
    <subcellularLocation>
        <location evidence="1">Cell membrane</location>
        <topology evidence="1">Multi-pass membrane protein</topology>
    </subcellularLocation>
</comment>
<evidence type="ECO:0000259" key="11">
    <source>
        <dbReference type="Pfam" id="PF12166"/>
    </source>
</evidence>
<feature type="transmembrane region" description="Helical" evidence="10">
    <location>
        <begin position="110"/>
        <end position="132"/>
    </location>
</feature>
<evidence type="ECO:0000256" key="9">
    <source>
        <dbReference type="ARBA" id="ARBA00023303"/>
    </source>
</evidence>
<dbReference type="EMBL" id="CAACVG010012099">
    <property type="protein sequence ID" value="VEN59627.1"/>
    <property type="molecule type" value="Genomic_DNA"/>
</dbReference>
<evidence type="ECO:0000313" key="17">
    <source>
        <dbReference type="Proteomes" id="UP000410492"/>
    </source>
</evidence>
<dbReference type="Pfam" id="PF24871">
    <property type="entry name" value="Piezo_TM1-24"/>
    <property type="match status" value="1"/>
</dbReference>
<feature type="transmembrane region" description="Helical" evidence="10">
    <location>
        <begin position="1704"/>
        <end position="1724"/>
    </location>
</feature>
<evidence type="ECO:0000256" key="6">
    <source>
        <dbReference type="ARBA" id="ARBA00022989"/>
    </source>
</evidence>
<dbReference type="InterPro" id="IPR056769">
    <property type="entry name" value="Piezo_TM1-24"/>
</dbReference>
<sequence length="2250" mass="262846">MTRYGLGVFILRVIIPIMISSSIIMRPSIMCLAYLGMLLYLPFINLVDERNLDTGTFKYVLTFLPYQTLATQFGFYLYTLSTDEIMLEENSDLRRLLKNVGLSPLENLDMIYSVCWFGPEIIMIIVSILYAWAVKMMVSKERETTEDADLLWLEKFKYLRISASTGKFITIVFLLVAAMWHHCMFGVCYFLIFLFFMSVWALNKSLINTLSIVLFFCMPISMVHTIGQYVFQIEQIQHMLSDRKEQLRLIGIDQLLEPQPGYGPDYTHYRYFDKDLVRLVYPIIVYVLYYFMVNEAMMLNSLNRLLNKRKSLGKWTGLNKKMLEMAAKKSEKEKDKADNLMSLVGESTKHKIWRYTLSLSKNVVALIVKYSYVGAICTYMMLSVTFLTWSSSLFLTLGIVLWVVPHQRKLTVYSCFPVIAFSYVNTTYLYLVGIGNGTLLPQIITERSGIFYYYDVTRFLTLEICIKVMFTVMFWVTIRKYMQERAYSNQDAIFAEEAGISGEDSILEKKDSVVEKVCLYFLLRYWIVAVAIFVISWSVFSIKIRIFRVVNMLEYLSFMFILQLSFRLWRKLLLAFWVMLIMVTLMIMLIVYIYQMSGGKDWMERTFSLPSTFGEDFGAKIKSARAYVNRLFLSIIFITMVLIQVRFFHKGFMRITDGNNKEVPIEIEANKELFGKRFRQIVNLTEMVFLFLEMHIIKAVTLMMFVMCILSPSAIYFMILMPLCLSMIVPAQSVRLAVMYWAAILVSVSTMASLIIGLRYFDYSDYDIKCTMTKHPVINETTTNFVDWLGIKECGSGEYKIITYIAWETAFVLVSCLRNVVIATQKIGRKQKGLPTAAPKVMFPEVTYREADLSLKNYIKYIMNYGYYRIGYEICLTMIVVLIVLRMDGYAIMYSLWLCLLLILSRPILRRVWILFVTFIALSIIWQYIMAIGPPPHLCMEYEWETRSYYWTVAQDFWFLADNYHPPPIKKLIPESILLIMASQLEICFWMEMKNSRHNIDYDGGSNNSVISHFEDPGFVNPVLDFTTYTTSYLDLAKRIFINVSYWGCIWLVFLGSVNRVNIFSIIYLCYVFIYLWHGLNIYYKPLPLVLKYWNHLIVQNVLIICIKTGLQVIGCFYMPDIPMDYCGFIKLFGIGCVRNFESTDYFEKLNEGKTICRASQSEMSGIEWDAAIFYFLMIQRRVFCSYNFFHIINDAKAQHILSTRGANILDELFDKRIKDIKDEERRIRQAVESKLTRLLNNKKRIQGAYYNKNIVTHKMAIRAGDYYMYDDNETDVEEEGTFKQKEEEKLAKQKAQRHNLFSLFGDMINSNMRTAVLNYWDTTGNKNAKRKEDDEPYGITTRIVYLLKFCWAVMNVLMVMATEFFGKYTKTYDMVRDELNKERRQLKEQTDYDVGVRVEGWWLPRASFEDLIKNSRLQKPKRPPKEMSTTDLPDFLKLLKALWIITVARSDLLCYVCVIMNQVMQCQLITIPLISMVYMWGTLSNPRPSKTFWIIMIGYVEMVIFLKCIFQFDMMPGNSLPNVHNEDDPMKSVNPFFPSKFMGLLAMEQYYIWEMFILIAIVIHRYYLTNIGLWSTVTTSISASGTDGLYTMKNGELVRTSPLKPTTSAASNNEYVIFSIRTSTLDNLLLSIKTILFHYAISFRQFHQRLLYHVHQEAHDYYALMFFFDLLALAVVASTFPVFSEYEPKDTVWTYLSTSVIPVRYVSVVLVHCINILVDRAIYLQKSLVLKLVYHVLQFLSVHIWLFVMIPHFISGRMVSERPEIMAYYIFRCIYNLISAQQIRVGYPSRIWGFYCCHSFGLWNYIQIKAYLAIPFLFELRSSFDWAFTDTTMSIFDWCRMEDIYTNVYMVKCLRGIEEEYCGPRAVKKKLIYKYFYGMSLLIFFLVIIWFPIMVYSWGREAGQSNPPSSATMRLQIGDVTAIYENRANVYKMTFTEYESVKKVYNAYDISKEFLDNYVNTDVAALTFRTGGATWMIRQQELRKMIRIIHGAHPVPVVMTCDIILPGDNNKELSLSVRKMMFPYSFTRQSMAKLMIGEKVEKPVTIEYLLPKFLKIEQRGKVSMVNLLMHPEGTEDAGTRQRNITFKSILATDGNGRVWWDLSEEIDDENFSKFLGKIPYASGSDGNMAIITFSDKVVHSFFSMVTGGSIITFYSLFLFIIHGWSRDLISFRMGRIWLYEVPQADVLYALCKEVYICREANMWELEEVAAARVFFMIRSGDTALKLSRFHGSPYNPNTNKTMPPVTRRS</sequence>
<evidence type="ECO:0000259" key="14">
    <source>
        <dbReference type="Pfam" id="PF24871"/>
    </source>
</evidence>
<evidence type="ECO:0000256" key="3">
    <source>
        <dbReference type="ARBA" id="ARBA00022448"/>
    </source>
</evidence>
<feature type="transmembrane region" description="Helical" evidence="10">
    <location>
        <begin position="627"/>
        <end position="645"/>
    </location>
</feature>
<keyword evidence="8 10" id="KW-0472">Membrane</keyword>
<evidence type="ECO:0000256" key="7">
    <source>
        <dbReference type="ARBA" id="ARBA00023065"/>
    </source>
</evidence>
<keyword evidence="5 10" id="KW-0812">Transmembrane</keyword>
<dbReference type="GO" id="GO:0005886">
    <property type="term" value="C:plasma membrane"/>
    <property type="evidence" value="ECO:0007669"/>
    <property type="project" value="UniProtKB-SubCell"/>
</dbReference>
<feature type="transmembrane region" description="Helical" evidence="10">
    <location>
        <begin position="1040"/>
        <end position="1057"/>
    </location>
</feature>
<evidence type="ECO:0000313" key="16">
    <source>
        <dbReference type="EMBL" id="VEN59627.1"/>
    </source>
</evidence>
<feature type="transmembrane region" description="Helical" evidence="10">
    <location>
        <begin position="1551"/>
        <end position="1569"/>
    </location>
</feature>
<dbReference type="InterPro" id="IPR027272">
    <property type="entry name" value="Piezo"/>
</dbReference>
<feature type="transmembrane region" description="Helical" evidence="10">
    <location>
        <begin position="517"/>
        <end position="540"/>
    </location>
</feature>
<dbReference type="InterPro" id="IPR056768">
    <property type="entry name" value="THU_Piezo"/>
</dbReference>
<keyword evidence="7" id="KW-0406">Ion transport</keyword>
<accession>A0A653DIE1</accession>
<gene>
    <name evidence="16" type="ORF">CALMAC_LOCUS17580</name>
</gene>
<feature type="transmembrane region" description="Helical" evidence="10">
    <location>
        <begin position="1767"/>
        <end position="1784"/>
    </location>
</feature>
<dbReference type="InterPro" id="IPR031805">
    <property type="entry name" value="Piezo_TM25-28"/>
</dbReference>
<feature type="transmembrane region" description="Helical" evidence="10">
    <location>
        <begin position="387"/>
        <end position="404"/>
    </location>
</feature>